<protein>
    <submittedName>
        <fullName evidence="2">PI329L</fullName>
    </submittedName>
</protein>
<feature type="transmembrane region" description="Helical" evidence="1">
    <location>
        <begin position="170"/>
        <end position="193"/>
    </location>
</feature>
<sequence>MLSSCTCNLFFFCCRYIYNTTVCCGCMFFYNCCLRMSMFFYTTSVRWNVWNILMARVMARLTLFRTGIFLTNTTQQAYVYKYKRYTGAYNTYVHYGVPAFISFRIFLTCQLFYCIIYLGKLCSTILCLVFQKLMSWFIPAAYKMLQICVIVTTIISSYEKLRKKLYIRLFLFYYEVLYGTISFSAHQIIVLYVRWGVGANMFSVYVIFYILYIVIPYVQKLVFFTKATCNFRNIFHPAADIADVLQRLYNTCIVLYTYVIFLYIFYVMSSACNAGSIAWYTIICRKNYTTIANTHIVLIPCIIFCYTVFAGVLRFIPTCYATSYKNKKYANPY</sequence>
<organismHost>
    <name type="scientific">Sus scrofa</name>
    <name type="common">Pig</name>
    <dbReference type="NCBI Taxonomy" id="9823"/>
</organismHost>
<keyword evidence="1" id="KW-1133">Transmembrane helix</keyword>
<feature type="transmembrane region" description="Helical" evidence="1">
    <location>
        <begin position="137"/>
        <end position="158"/>
    </location>
</feature>
<evidence type="ECO:0000256" key="1">
    <source>
        <dbReference type="SAM" id="Phobius"/>
    </source>
</evidence>
<organismHost>
    <name type="scientific">Phacochoerus africanus</name>
    <name type="common">Warthog</name>
    <dbReference type="NCBI Taxonomy" id="41426"/>
</organismHost>
<dbReference type="Proteomes" id="UP000501719">
    <property type="component" value="Segment"/>
</dbReference>
<organismHost>
    <name type="scientific">Ornithodoros</name>
    <name type="common">relapsing fever ticks</name>
    <dbReference type="NCBI Taxonomy" id="6937"/>
</organismHost>
<evidence type="ECO:0000313" key="2">
    <source>
        <dbReference type="EMBL" id="QII88661.2"/>
    </source>
</evidence>
<organismHost>
    <name type="scientific">Phacochoerus aethiopicus</name>
    <name type="common">Warthog</name>
    <dbReference type="NCBI Taxonomy" id="85517"/>
</organismHost>
<organismHost>
    <name type="scientific">Ornithodoros moubata</name>
    <name type="common">Soft tick</name>
    <name type="synonym">Argasid tick</name>
    <dbReference type="NCBI Taxonomy" id="6938"/>
</organismHost>
<dbReference type="EMBL" id="MN630494">
    <property type="protein sequence ID" value="QII88661.2"/>
    <property type="molecule type" value="Genomic_DNA"/>
</dbReference>
<reference evidence="2 3" key="1">
    <citation type="submission" date="2019-10" db="EMBL/GenBank/DDBJ databases">
        <authorList>
            <person name="Ndlovu S.S."/>
        </authorList>
    </citation>
    <scope>NUCLEOTIDE SEQUENCE [LARGE SCALE GENOMIC DNA]</scope>
    <source>
        <strain evidence="2">Zaire</strain>
    </source>
</reference>
<accession>A0A6G7KTE0</accession>
<feature type="transmembrane region" description="Helical" evidence="1">
    <location>
        <begin position="199"/>
        <end position="218"/>
    </location>
</feature>
<feature type="transmembrane region" description="Helical" evidence="1">
    <location>
        <begin position="255"/>
        <end position="283"/>
    </location>
</feature>
<proteinExistence type="predicted"/>
<feature type="transmembrane region" description="Helical" evidence="1">
    <location>
        <begin position="295"/>
        <end position="316"/>
    </location>
</feature>
<keyword evidence="1" id="KW-0472">Membrane</keyword>
<gene>
    <name evidence="2" type="primary">I329L</name>
</gene>
<keyword evidence="1" id="KW-0812">Transmembrane</keyword>
<name>A0A6G7KTE0_ASF</name>
<evidence type="ECO:0000313" key="3">
    <source>
        <dbReference type="Proteomes" id="UP000501719"/>
    </source>
</evidence>
<organism evidence="2 3">
    <name type="scientific">African swine fever virus</name>
    <name type="common">ASFV</name>
    <dbReference type="NCBI Taxonomy" id="10497"/>
    <lineage>
        <taxon>Viruses</taxon>
        <taxon>Varidnaviria</taxon>
        <taxon>Bamfordvirae</taxon>
        <taxon>Nucleocytoviricota</taxon>
        <taxon>Pokkesviricetes</taxon>
        <taxon>Asfuvirales</taxon>
        <taxon>Asfarviridae</taxon>
        <taxon>Asfivirus</taxon>
        <taxon>Asfivirus haemorrhagiae</taxon>
    </lineage>
</organism>
<organismHost>
    <name type="scientific">Potamochoerus larvatus</name>
    <name type="common">Bushpig</name>
    <dbReference type="NCBI Taxonomy" id="273792"/>
</organismHost>